<dbReference type="Pfam" id="PF13358">
    <property type="entry name" value="DDE_3"/>
    <property type="match status" value="1"/>
</dbReference>
<sequence length="1219" mass="139530">MNQGATKSVSQSTIQRTLLRLGLRSRRLVRAPMLTAVHRRRRLEFARQYSSWTSTEWRQVAFSDESRFMLHRTDGRWRIRRETSERNHPATIAGTVQAGGGSIMVWGMFSWHSLGSLIIVEGTMDQYKYASVLADHVHPYMRIVFPQDDGIFQQDNARCHTAASVRAWFEEHQDEFTVLPWPANSPDLNPIEHLWDHLDRVVRAMDPQPRNLAQLATALESAWLNIPENTFRDLCDSLPARLAAVRSAKGILAQNRTLSEMICQLFSIFPFYGSNYAKIPSFEKIALRKMSDGYKRKHQSGHEKRKKKEKVSESLSKIKGSLLKYVNISKETEDNADAVDISSIEVRPKEAEACWDSQECSTNKTENVTEDEADGGLRNFNDASKQVVPESLPTTSASSIFSSDPARWTTISADLIDYFSRNHPVQKLDINFKLYATKFGEIMRCPSQDYFFRKLNNNDIIKRDWLIFSESTGKFFCYKCILFKSDLPGNPNLCNQFLTGFNDWKNAHSRISSHEVSKEHFASISALVNYQQTRKIDETFDIVKEKESTYWTTVLRRVVEVIKFLAERGLAFRGDNEIHGDPSNGNFLGCIDLLAKFDPFLEEHVRRYGNPGRGKVSYLSSTTYEELIILLGSKVLEKIVTEIKEAKYYGITVDSTPDVSHTDQLSIVIRYVSKTGDIYERFLMFVKIEKHDAKYLFDTLISVLENQGIDPKFCRCQSYDNAANMSGVYSGVQTRFREINSAATWVPCGAHSLNLVGTAAAESCLEAVKFFEILQSLYNFFAASPQRWSKLRSLGSKISVKRLSETRWSARYEAVKTLCAHYDDIRGILTNISTSEGMKPTTVIEAQTLIHQMNTLEMVLLTVIWEDLLKHVDIVNKSLQEPGIEFNTMVRLYDSLIQYLSHCRTEDMYNSYYLKAKALAPDSEFKESETRVRKRKRQFDEGPDETPSRSAKDSFKINVFFIVLDVLCAEMTKRRTAYTSLYDTFSFLTDNTLTEDIIKVKAQALVKMYPSDLEENFVDEYLIFSNLYPKTTSITDLIKLQIKDKLVSSFPNVNIALRIYLSILGSNAEGERSFSKLKLIKNFMRSTMGQERTSSLGLLCIEKELQPHVFLQQDGAPPRWGNIVRSSLNNHFTGRWIGRGGPIPWPPRSPDITPLDFFLWGFVKDTVYRRRVSNMDDLKARMTTAIASVDADMLAGTWREIEYRLDILRATKGAHVEVH</sequence>
<dbReference type="GO" id="GO:0006313">
    <property type="term" value="P:DNA transposition"/>
    <property type="evidence" value="ECO:0007669"/>
    <property type="project" value="InterPro"/>
</dbReference>
<dbReference type="InterPro" id="IPR012337">
    <property type="entry name" value="RNaseH-like_sf"/>
</dbReference>
<evidence type="ECO:0000313" key="4">
    <source>
        <dbReference type="Proteomes" id="UP000054359"/>
    </source>
</evidence>
<dbReference type="PANTHER" id="PTHR45749">
    <property type="match status" value="1"/>
</dbReference>
<feature type="region of interest" description="Disordered" evidence="1">
    <location>
        <begin position="293"/>
        <end position="313"/>
    </location>
</feature>
<reference evidence="3 4" key="1">
    <citation type="submission" date="2013-11" db="EMBL/GenBank/DDBJ databases">
        <title>Genome sequencing of Stegodyphus mimosarum.</title>
        <authorList>
            <person name="Bechsgaard J."/>
        </authorList>
    </citation>
    <scope>NUCLEOTIDE SEQUENCE [LARGE SCALE GENOMIC DNA]</scope>
</reference>
<evidence type="ECO:0000256" key="1">
    <source>
        <dbReference type="SAM" id="MobiDB-lite"/>
    </source>
</evidence>
<dbReference type="SUPFAM" id="SSF53098">
    <property type="entry name" value="Ribonuclease H-like"/>
    <property type="match status" value="1"/>
</dbReference>
<dbReference type="InterPro" id="IPR038717">
    <property type="entry name" value="Tc1-like_DDE_dom"/>
</dbReference>
<feature type="non-terminal residue" evidence="3">
    <location>
        <position position="1219"/>
    </location>
</feature>
<dbReference type="Gene3D" id="3.30.420.10">
    <property type="entry name" value="Ribonuclease H-like superfamily/Ribonuclease H"/>
    <property type="match status" value="2"/>
</dbReference>
<dbReference type="Proteomes" id="UP000054359">
    <property type="component" value="Unassembled WGS sequence"/>
</dbReference>
<accession>A0A087T2W3</accession>
<dbReference type="GO" id="GO:0003677">
    <property type="term" value="F:DNA binding"/>
    <property type="evidence" value="ECO:0007669"/>
    <property type="project" value="InterPro"/>
</dbReference>
<dbReference type="GO" id="GO:0046983">
    <property type="term" value="F:protein dimerization activity"/>
    <property type="evidence" value="ECO:0007669"/>
    <property type="project" value="InterPro"/>
</dbReference>
<dbReference type="STRING" id="407821.A0A087T2W3"/>
<gene>
    <name evidence="3" type="ORF">X975_18943</name>
</gene>
<dbReference type="GO" id="GO:0015074">
    <property type="term" value="P:DNA integration"/>
    <property type="evidence" value="ECO:0007669"/>
    <property type="project" value="InterPro"/>
</dbReference>
<dbReference type="OrthoDB" id="6435517at2759"/>
<dbReference type="Pfam" id="PF01498">
    <property type="entry name" value="HTH_Tnp_Tc3_2"/>
    <property type="match status" value="1"/>
</dbReference>
<dbReference type="SMART" id="SM00597">
    <property type="entry name" value="ZnF_TTF"/>
    <property type="match status" value="1"/>
</dbReference>
<evidence type="ECO:0000259" key="2">
    <source>
        <dbReference type="SMART" id="SM00597"/>
    </source>
</evidence>
<organism evidence="3 4">
    <name type="scientific">Stegodyphus mimosarum</name>
    <name type="common">African social velvet spider</name>
    <dbReference type="NCBI Taxonomy" id="407821"/>
    <lineage>
        <taxon>Eukaryota</taxon>
        <taxon>Metazoa</taxon>
        <taxon>Ecdysozoa</taxon>
        <taxon>Arthropoda</taxon>
        <taxon>Chelicerata</taxon>
        <taxon>Arachnida</taxon>
        <taxon>Araneae</taxon>
        <taxon>Araneomorphae</taxon>
        <taxon>Entelegynae</taxon>
        <taxon>Eresoidea</taxon>
        <taxon>Eresidae</taxon>
        <taxon>Stegodyphus</taxon>
    </lineage>
</organism>
<feature type="domain" description="TTF-type" evidence="2">
    <location>
        <begin position="451"/>
        <end position="539"/>
    </location>
</feature>
<dbReference type="OMA" id="WKELNQR"/>
<dbReference type="Pfam" id="PF05699">
    <property type="entry name" value="Dimer_Tnp_hAT"/>
    <property type="match status" value="1"/>
</dbReference>
<dbReference type="EMBL" id="KK113143">
    <property type="protein sequence ID" value="KFM59452.1"/>
    <property type="molecule type" value="Genomic_DNA"/>
</dbReference>
<feature type="compositionally biased region" description="Basic residues" evidence="1">
    <location>
        <begin position="295"/>
        <end position="309"/>
    </location>
</feature>
<dbReference type="AlphaFoldDB" id="A0A087T2W3"/>
<dbReference type="InterPro" id="IPR036397">
    <property type="entry name" value="RNaseH_sf"/>
</dbReference>
<evidence type="ECO:0000313" key="3">
    <source>
        <dbReference type="EMBL" id="KFM59452.1"/>
    </source>
</evidence>
<dbReference type="InterPro" id="IPR002492">
    <property type="entry name" value="Transposase_Tc1-like"/>
</dbReference>
<dbReference type="InterPro" id="IPR025398">
    <property type="entry name" value="DUF4371"/>
</dbReference>
<proteinExistence type="predicted"/>
<dbReference type="InterPro" id="IPR006580">
    <property type="entry name" value="Znf_TTF"/>
</dbReference>
<feature type="region of interest" description="Disordered" evidence="1">
    <location>
        <begin position="929"/>
        <end position="951"/>
    </location>
</feature>
<dbReference type="PANTHER" id="PTHR45749:SF23">
    <property type="entry name" value="ZINC FINGER MYM-TYPE PROTEIN 1-LIKE"/>
    <property type="match status" value="1"/>
</dbReference>
<keyword evidence="4" id="KW-1185">Reference proteome</keyword>
<name>A0A087T2W3_STEMI</name>
<protein>
    <submittedName>
        <fullName evidence="3">Transposable element Tcb1 transposase</fullName>
    </submittedName>
</protein>
<dbReference type="InterPro" id="IPR008906">
    <property type="entry name" value="HATC_C_dom"/>
</dbReference>
<dbReference type="Pfam" id="PF14291">
    <property type="entry name" value="DUF4371"/>
    <property type="match status" value="1"/>
</dbReference>